<name>A0A916WQJ6_9MICO</name>
<proteinExistence type="inferred from homology"/>
<gene>
    <name evidence="7" type="ORF">GCM10011492_07690</name>
</gene>
<dbReference type="PRINTS" id="PR00143">
    <property type="entry name" value="CITRTSNTHASE"/>
</dbReference>
<comment type="similarity">
    <text evidence="2 5">Belongs to the citrate synthase family.</text>
</comment>
<dbReference type="Gene3D" id="1.10.230.10">
    <property type="entry name" value="Cytochrome P450-Terp, domain 2"/>
    <property type="match status" value="1"/>
</dbReference>
<dbReference type="GO" id="GO:0036440">
    <property type="term" value="F:citrate synthase activity"/>
    <property type="evidence" value="ECO:0007669"/>
    <property type="project" value="UniProtKB-EC"/>
</dbReference>
<dbReference type="InterPro" id="IPR041657">
    <property type="entry name" value="HTH_17"/>
</dbReference>
<sequence>MTVMDGELITTAQAADLLGVRIATVYSYVSRGLLRPAGSRRSRHEGSMFLRDEVAAMVDARRRVRRGRFELTIDTAVTSVEPSGVLLYRGHDVAELATLESFETVAEIVWGGPAGEDDWPECALPEPNERLGTRDIVLWAISQAAMSDSDRESLSPNHFRVAGRRSIVAAATALAQRNGASGEGRVARRVLAGLATGTPSTSVERALEVALGLLADHELATSTLAARAAASTGADPYAVMTAGVAALGGVRHGGASGAAYDVLRAAMDGQRPTDGPVAGFGHTVYTDTDPRAAVLLDLVAGFDDEIAAATDAFALQMRRQTGLAPNVDLGLAALSLACRLPRHTGETVFSIARLAGFVAHGIEEQGHPLRFRPRATYTGELPRPTSGPE</sequence>
<keyword evidence="4 5" id="KW-0808">Transferase</keyword>
<dbReference type="InterPro" id="IPR036969">
    <property type="entry name" value="Citrate_synthase_sf"/>
</dbReference>
<accession>A0A916WQJ6</accession>
<dbReference type="PANTHER" id="PTHR11739:SF4">
    <property type="entry name" value="CITRATE SYNTHASE, PEROXISOMAL"/>
    <property type="match status" value="1"/>
</dbReference>
<dbReference type="AlphaFoldDB" id="A0A916WQJ6"/>
<dbReference type="InterPro" id="IPR002020">
    <property type="entry name" value="Citrate_synthase"/>
</dbReference>
<dbReference type="PROSITE" id="PS00480">
    <property type="entry name" value="CITRATE_SYNTHASE"/>
    <property type="match status" value="1"/>
</dbReference>
<evidence type="ECO:0000256" key="4">
    <source>
        <dbReference type="ARBA" id="ARBA00022679"/>
    </source>
</evidence>
<dbReference type="GO" id="GO:0006099">
    <property type="term" value="P:tricarboxylic acid cycle"/>
    <property type="evidence" value="ECO:0007669"/>
    <property type="project" value="TreeGrafter"/>
</dbReference>
<dbReference type="EC" id="2.3.3.16" evidence="3"/>
<dbReference type="EMBL" id="BMHI01000001">
    <property type="protein sequence ID" value="GGB20249.1"/>
    <property type="molecule type" value="Genomic_DNA"/>
</dbReference>
<dbReference type="InterPro" id="IPR016143">
    <property type="entry name" value="Citrate_synth-like_sm_a-sub"/>
</dbReference>
<organism evidence="7 8">
    <name type="scientific">Flexivirga endophytica</name>
    <dbReference type="NCBI Taxonomy" id="1849103"/>
    <lineage>
        <taxon>Bacteria</taxon>
        <taxon>Bacillati</taxon>
        <taxon>Actinomycetota</taxon>
        <taxon>Actinomycetes</taxon>
        <taxon>Micrococcales</taxon>
        <taxon>Dermacoccaceae</taxon>
        <taxon>Flexivirga</taxon>
    </lineage>
</organism>
<evidence type="ECO:0000256" key="1">
    <source>
        <dbReference type="ARBA" id="ARBA00005163"/>
    </source>
</evidence>
<dbReference type="InterPro" id="IPR019810">
    <property type="entry name" value="Citrate_synthase_AS"/>
</dbReference>
<evidence type="ECO:0000256" key="3">
    <source>
        <dbReference type="ARBA" id="ARBA00012972"/>
    </source>
</evidence>
<keyword evidence="8" id="KW-1185">Reference proteome</keyword>
<evidence type="ECO:0000259" key="6">
    <source>
        <dbReference type="Pfam" id="PF12728"/>
    </source>
</evidence>
<dbReference type="SUPFAM" id="SSF48256">
    <property type="entry name" value="Citrate synthase"/>
    <property type="match status" value="1"/>
</dbReference>
<dbReference type="InterPro" id="IPR016142">
    <property type="entry name" value="Citrate_synth-like_lrg_a-sub"/>
</dbReference>
<reference evidence="7" key="1">
    <citation type="journal article" date="2014" name="Int. J. Syst. Evol. Microbiol.">
        <title>Complete genome sequence of Corynebacterium casei LMG S-19264T (=DSM 44701T), isolated from a smear-ripened cheese.</title>
        <authorList>
            <consortium name="US DOE Joint Genome Institute (JGI-PGF)"/>
            <person name="Walter F."/>
            <person name="Albersmeier A."/>
            <person name="Kalinowski J."/>
            <person name="Ruckert C."/>
        </authorList>
    </citation>
    <scope>NUCLEOTIDE SEQUENCE</scope>
    <source>
        <strain evidence="7">CGMCC 1.15085</strain>
    </source>
</reference>
<dbReference type="GO" id="GO:0005975">
    <property type="term" value="P:carbohydrate metabolic process"/>
    <property type="evidence" value="ECO:0007669"/>
    <property type="project" value="TreeGrafter"/>
</dbReference>
<evidence type="ECO:0000313" key="7">
    <source>
        <dbReference type="EMBL" id="GGB20249.1"/>
    </source>
</evidence>
<evidence type="ECO:0000313" key="8">
    <source>
        <dbReference type="Proteomes" id="UP000636793"/>
    </source>
</evidence>
<evidence type="ECO:0000256" key="2">
    <source>
        <dbReference type="ARBA" id="ARBA00010566"/>
    </source>
</evidence>
<protein>
    <recommendedName>
        <fullName evidence="3">citrate synthase (unknown stereospecificity)</fullName>
        <ecNumber evidence="3">2.3.3.16</ecNumber>
    </recommendedName>
</protein>
<feature type="domain" description="Helix-turn-helix" evidence="6">
    <location>
        <begin position="9"/>
        <end position="61"/>
    </location>
</feature>
<dbReference type="Pfam" id="PF12728">
    <property type="entry name" value="HTH_17"/>
    <property type="match status" value="1"/>
</dbReference>
<dbReference type="Proteomes" id="UP000636793">
    <property type="component" value="Unassembled WGS sequence"/>
</dbReference>
<comment type="pathway">
    <text evidence="1">Carbohydrate metabolism; tricarboxylic acid cycle.</text>
</comment>
<reference evidence="7" key="2">
    <citation type="submission" date="2020-09" db="EMBL/GenBank/DDBJ databases">
        <authorList>
            <person name="Sun Q."/>
            <person name="Zhou Y."/>
        </authorList>
    </citation>
    <scope>NUCLEOTIDE SEQUENCE</scope>
    <source>
        <strain evidence="7">CGMCC 1.15085</strain>
    </source>
</reference>
<dbReference type="GO" id="GO:0005829">
    <property type="term" value="C:cytosol"/>
    <property type="evidence" value="ECO:0007669"/>
    <property type="project" value="TreeGrafter"/>
</dbReference>
<dbReference type="Pfam" id="PF00285">
    <property type="entry name" value="Citrate_synt"/>
    <property type="match status" value="1"/>
</dbReference>
<evidence type="ECO:0000256" key="5">
    <source>
        <dbReference type="RuleBase" id="RU003406"/>
    </source>
</evidence>
<dbReference type="PANTHER" id="PTHR11739">
    <property type="entry name" value="CITRATE SYNTHASE"/>
    <property type="match status" value="1"/>
</dbReference>
<comment type="caution">
    <text evidence="7">The sequence shown here is derived from an EMBL/GenBank/DDBJ whole genome shotgun (WGS) entry which is preliminary data.</text>
</comment>
<dbReference type="Gene3D" id="1.10.580.10">
    <property type="entry name" value="Citrate Synthase, domain 1"/>
    <property type="match status" value="1"/>
</dbReference>